<keyword evidence="2" id="KW-0808">Transferase</keyword>
<dbReference type="PANTHER" id="PTHR11735">
    <property type="entry name" value="TRNA N6-ADENOSINE THREONYLCARBAMOYLTRANSFERASE"/>
    <property type="match status" value="1"/>
</dbReference>
<evidence type="ECO:0000313" key="2">
    <source>
        <dbReference type="EMBL" id="MEX5285413.1"/>
    </source>
</evidence>
<dbReference type="Proteomes" id="UP001559623">
    <property type="component" value="Unassembled WGS sequence"/>
</dbReference>
<dbReference type="SUPFAM" id="SSF53067">
    <property type="entry name" value="Actin-like ATPase domain"/>
    <property type="match status" value="2"/>
</dbReference>
<organism evidence="2 3">
    <name type="scientific">Selenomonas sputigena</name>
    <dbReference type="NCBI Taxonomy" id="69823"/>
    <lineage>
        <taxon>Bacteria</taxon>
        <taxon>Bacillati</taxon>
        <taxon>Bacillota</taxon>
        <taxon>Negativicutes</taxon>
        <taxon>Selenomonadales</taxon>
        <taxon>Selenomonadaceae</taxon>
        <taxon>Selenomonas</taxon>
    </lineage>
</organism>
<accession>A0ABV3X5N0</accession>
<keyword evidence="3" id="KW-1185">Reference proteome</keyword>
<gene>
    <name evidence="2" type="primary">tsaB</name>
    <name evidence="2" type="ORF">QCO44_07155</name>
</gene>
<dbReference type="Pfam" id="PF00814">
    <property type="entry name" value="TsaD"/>
    <property type="match status" value="1"/>
</dbReference>
<name>A0ABV3X5N0_9FIRM</name>
<dbReference type="InterPro" id="IPR043129">
    <property type="entry name" value="ATPase_NBD"/>
</dbReference>
<dbReference type="CDD" id="cd24032">
    <property type="entry name" value="ASKHA_NBD_TsaB"/>
    <property type="match status" value="1"/>
</dbReference>
<sequence>MSILAIDTASSVSSVAVAREGCLEAEVTVEAGHTHSETLLSHIEGAISFAGVAKEALEGIAVSIGPGSFTGLRIGLATAKAMAYGLGIPLVGVPTLQALALSFPVPGAYTLALMDAQKGNAYAALYEWKEGALEEVEAVHVAPLKEAVAKAASRGRPVLLAGELAAKKRARLGDLPPHVLLAPAHLLTARASHVAWLGLARLAAGEADELMTLEPFYIRRSEAEVLWEKRHGMEEGKAGAPC</sequence>
<evidence type="ECO:0000259" key="1">
    <source>
        <dbReference type="Pfam" id="PF00814"/>
    </source>
</evidence>
<dbReference type="InterPro" id="IPR000905">
    <property type="entry name" value="Gcp-like_dom"/>
</dbReference>
<comment type="caution">
    <text evidence="2">The sequence shown here is derived from an EMBL/GenBank/DDBJ whole genome shotgun (WGS) entry which is preliminary data.</text>
</comment>
<dbReference type="GO" id="GO:0061711">
    <property type="term" value="F:tRNA N(6)-L-threonylcarbamoyladenine synthase activity"/>
    <property type="evidence" value="ECO:0007669"/>
    <property type="project" value="UniProtKB-EC"/>
</dbReference>
<dbReference type="InterPro" id="IPR022496">
    <property type="entry name" value="T6A_TsaB"/>
</dbReference>
<reference evidence="2 3" key="1">
    <citation type="submission" date="2023-04" db="EMBL/GenBank/DDBJ databases">
        <title>Genome Sequence of Selenomonas sputigena ATCC 33150.</title>
        <authorList>
            <person name="Miller D.P."/>
            <person name="Anvari S."/>
            <person name="Polson S.W."/>
            <person name="Macdonald M."/>
            <person name="Mcdowell J.V."/>
        </authorList>
    </citation>
    <scope>NUCLEOTIDE SEQUENCE [LARGE SCALE GENOMIC DNA]</scope>
    <source>
        <strain evidence="2 3">ATCC 33150</strain>
    </source>
</reference>
<keyword evidence="2" id="KW-0012">Acyltransferase</keyword>
<dbReference type="NCBIfam" id="TIGR03725">
    <property type="entry name" value="T6A_YeaZ"/>
    <property type="match status" value="1"/>
</dbReference>
<dbReference type="PANTHER" id="PTHR11735:SF11">
    <property type="entry name" value="TRNA THREONYLCARBAMOYLADENOSINE BIOSYNTHESIS PROTEIN TSAB"/>
    <property type="match status" value="1"/>
</dbReference>
<proteinExistence type="predicted"/>
<evidence type="ECO:0000313" key="3">
    <source>
        <dbReference type="Proteomes" id="UP001559623"/>
    </source>
</evidence>
<dbReference type="Gene3D" id="3.30.420.40">
    <property type="match status" value="2"/>
</dbReference>
<dbReference type="RefSeq" id="WP_368847149.1">
    <property type="nucleotide sequence ID" value="NZ_CP194411.1"/>
</dbReference>
<feature type="domain" description="Gcp-like" evidence="1">
    <location>
        <begin position="30"/>
        <end position="148"/>
    </location>
</feature>
<protein>
    <submittedName>
        <fullName evidence="2">tRNA (Adenosine(37)-N6)-threonylcarbamoyltransferase complex dimerization subunit type 1 TsaB</fullName>
        <ecNumber evidence="2">2.3.1.234</ecNumber>
    </submittedName>
</protein>
<dbReference type="EMBL" id="JARVLH010000004">
    <property type="protein sequence ID" value="MEX5285413.1"/>
    <property type="molecule type" value="Genomic_DNA"/>
</dbReference>
<dbReference type="EC" id="2.3.1.234" evidence="2"/>